<accession>A0A8H7XRH2</accession>
<dbReference type="EMBL" id="JAFIQS010000009">
    <property type="protein sequence ID" value="KAG5165507.1"/>
    <property type="molecule type" value="Genomic_DNA"/>
</dbReference>
<sequence length="278" mass="31723">MTVNSELHIQNLDPIRLPIEIVNTIVDATLLKADESSNSKLISSIALLSRECRRSANRLRFSSLNFDTESSSFVWETRRIRELSALVRLPPHNQETKYALSLDFMDYVSVPWGSLGENIREQLVDLLRHSFLYEIRIYNICDIPGDLFHGSNIKSLVFGNILIDNPNQPYTAESTAPIQLRLLKFDAKTISYYELLQMIGITTLTPIIIGQAFSQLTSLSIQINPMLVSQPPVCIQELLAHTPKLEYLCIQTVPIMLEFIFKIFFNPCLHSYSRTLAF</sequence>
<organism evidence="1">
    <name type="scientific">Psilocybe cubensis</name>
    <name type="common">Psychedelic mushroom</name>
    <name type="synonym">Stropharia cubensis</name>
    <dbReference type="NCBI Taxonomy" id="181762"/>
    <lineage>
        <taxon>Eukaryota</taxon>
        <taxon>Fungi</taxon>
        <taxon>Dikarya</taxon>
        <taxon>Basidiomycota</taxon>
        <taxon>Agaricomycotina</taxon>
        <taxon>Agaricomycetes</taxon>
        <taxon>Agaricomycetidae</taxon>
        <taxon>Agaricales</taxon>
        <taxon>Agaricineae</taxon>
        <taxon>Strophariaceae</taxon>
        <taxon>Psilocybe</taxon>
    </lineage>
</organism>
<comment type="caution">
    <text evidence="1">The sequence shown here is derived from an EMBL/GenBank/DDBJ whole genome shotgun (WGS) entry which is preliminary data.</text>
</comment>
<reference evidence="1" key="1">
    <citation type="submission" date="2021-02" db="EMBL/GenBank/DDBJ databases">
        <title>Psilocybe cubensis genome.</title>
        <authorList>
            <person name="Mckernan K.J."/>
            <person name="Crawford S."/>
            <person name="Trippe A."/>
            <person name="Kane L.T."/>
            <person name="Mclaughlin S."/>
        </authorList>
    </citation>
    <scope>NUCLEOTIDE SEQUENCE [LARGE SCALE GENOMIC DNA]</scope>
    <source>
        <strain evidence="1">MGC-MH-2018</strain>
    </source>
</reference>
<proteinExistence type="predicted"/>
<evidence type="ECO:0000313" key="1">
    <source>
        <dbReference type="EMBL" id="KAG5165507.1"/>
    </source>
</evidence>
<name>A0A8H7XRH2_PSICU</name>
<protein>
    <submittedName>
        <fullName evidence="1">Uncharacterized protein</fullName>
    </submittedName>
</protein>
<gene>
    <name evidence="1" type="ORF">JR316_009086</name>
</gene>
<dbReference type="AlphaFoldDB" id="A0A8H7XRH2"/>